<dbReference type="InterPro" id="IPR051678">
    <property type="entry name" value="AGP_Transferase"/>
</dbReference>
<feature type="active site" description="Proton acceptor" evidence="8">
    <location>
        <position position="186"/>
    </location>
</feature>
<evidence type="ECO:0000313" key="11">
    <source>
        <dbReference type="EMBL" id="RLY02516.1"/>
    </source>
</evidence>
<dbReference type="CDD" id="cd05150">
    <property type="entry name" value="APH"/>
    <property type="match status" value="1"/>
</dbReference>
<dbReference type="OrthoDB" id="3806873at2"/>
<comment type="caution">
    <text evidence="11">The sequence shown here is derived from an EMBL/GenBank/DDBJ whole genome shotgun (WGS) entry which is preliminary data.</text>
</comment>
<dbReference type="EMBL" id="RCVM01000014">
    <property type="protein sequence ID" value="RLY02516.1"/>
    <property type="molecule type" value="Genomic_DNA"/>
</dbReference>
<evidence type="ECO:0000256" key="3">
    <source>
        <dbReference type="ARBA" id="ARBA00022741"/>
    </source>
</evidence>
<dbReference type="Proteomes" id="UP000279194">
    <property type="component" value="Unassembled WGS sequence"/>
</dbReference>
<feature type="binding site" evidence="9">
    <location>
        <position position="191"/>
    </location>
    <ligand>
        <name>Mg(2+)</name>
        <dbReference type="ChEBI" id="CHEBI:18420"/>
    </ligand>
</feature>
<evidence type="ECO:0000256" key="2">
    <source>
        <dbReference type="ARBA" id="ARBA00022679"/>
    </source>
</evidence>
<dbReference type="PANTHER" id="PTHR21310">
    <property type="entry name" value="AMINOGLYCOSIDE PHOSPHOTRANSFERASE-RELATED-RELATED"/>
    <property type="match status" value="1"/>
</dbReference>
<dbReference type="SUPFAM" id="SSF56112">
    <property type="entry name" value="Protein kinase-like (PK-like)"/>
    <property type="match status" value="1"/>
</dbReference>
<comment type="similarity">
    <text evidence="1 7">Belongs to the aminoglycoside phosphotransferase family.</text>
</comment>
<keyword evidence="3 7" id="KW-0547">Nucleotide-binding</keyword>
<evidence type="ECO:0000256" key="7">
    <source>
        <dbReference type="PIRNR" id="PIRNR000706"/>
    </source>
</evidence>
<dbReference type="GO" id="GO:0016301">
    <property type="term" value="F:kinase activity"/>
    <property type="evidence" value="ECO:0007669"/>
    <property type="project" value="UniProtKB-KW"/>
</dbReference>
<name>A0A3L9DLW9_9STRE</name>
<dbReference type="RefSeq" id="WP_121835922.1">
    <property type="nucleotide sequence ID" value="NZ_CP163513.1"/>
</dbReference>
<evidence type="ECO:0000256" key="8">
    <source>
        <dbReference type="PIRSR" id="PIRSR000706-1"/>
    </source>
</evidence>
<evidence type="ECO:0000256" key="1">
    <source>
        <dbReference type="ARBA" id="ARBA00006219"/>
    </source>
</evidence>
<feature type="domain" description="Aminoglycoside phosphotransferase" evidence="10">
    <location>
        <begin position="32"/>
        <end position="242"/>
    </location>
</feature>
<reference evidence="11 12" key="1">
    <citation type="submission" date="2018-10" db="EMBL/GenBank/DDBJ databases">
        <title>Streptococcus hillyeri sp. nov., isolated from equine tracheal sample.</title>
        <authorList>
            <person name="Macfadyen A.C."/>
            <person name="Waller A."/>
            <person name="Paterson G.K."/>
        </authorList>
    </citation>
    <scope>NUCLEOTIDE SEQUENCE [LARGE SCALE GENOMIC DNA]</scope>
    <source>
        <strain evidence="11 12">28462</strain>
    </source>
</reference>
<keyword evidence="12" id="KW-1185">Reference proteome</keyword>
<evidence type="ECO:0000256" key="6">
    <source>
        <dbReference type="ARBA" id="ARBA00023251"/>
    </source>
</evidence>
<keyword evidence="5 7" id="KW-0067">ATP-binding</keyword>
<dbReference type="PANTHER" id="PTHR21310:SF41">
    <property type="entry name" value="3'-PHOSPHOTRANSFERASE, PUTATIVE-RELATED"/>
    <property type="match status" value="1"/>
</dbReference>
<keyword evidence="9" id="KW-0479">Metal-binding</keyword>
<dbReference type="InterPro" id="IPR002575">
    <property type="entry name" value="Aminoglycoside_PTrfase"/>
</dbReference>
<evidence type="ECO:0000256" key="5">
    <source>
        <dbReference type="ARBA" id="ARBA00022840"/>
    </source>
</evidence>
<dbReference type="GO" id="GO:0046872">
    <property type="term" value="F:metal ion binding"/>
    <property type="evidence" value="ECO:0007669"/>
    <property type="project" value="UniProtKB-KW"/>
</dbReference>
<dbReference type="GO" id="GO:0046677">
    <property type="term" value="P:response to antibiotic"/>
    <property type="evidence" value="ECO:0007669"/>
    <property type="project" value="UniProtKB-KW"/>
</dbReference>
<feature type="binding site" evidence="9">
    <location>
        <position position="204"/>
    </location>
    <ligand>
        <name>Mg(2+)</name>
        <dbReference type="ChEBI" id="CHEBI:18420"/>
    </ligand>
</feature>
<evidence type="ECO:0000256" key="4">
    <source>
        <dbReference type="ARBA" id="ARBA00022777"/>
    </source>
</evidence>
<dbReference type="GO" id="GO:0005524">
    <property type="term" value="F:ATP binding"/>
    <property type="evidence" value="ECO:0007669"/>
    <property type="project" value="UniProtKB-KW"/>
</dbReference>
<dbReference type="GO" id="GO:0016773">
    <property type="term" value="F:phosphotransferase activity, alcohol group as acceptor"/>
    <property type="evidence" value="ECO:0007669"/>
    <property type="project" value="InterPro"/>
</dbReference>
<dbReference type="Gene3D" id="3.90.1200.10">
    <property type="match status" value="1"/>
</dbReference>
<accession>A0A3L9DLW9</accession>
<organism evidence="11 12">
    <name type="scientific">Streptococcus hillyeri</name>
    <dbReference type="NCBI Taxonomy" id="2282420"/>
    <lineage>
        <taxon>Bacteria</taxon>
        <taxon>Bacillati</taxon>
        <taxon>Bacillota</taxon>
        <taxon>Bacilli</taxon>
        <taxon>Lactobacillales</taxon>
        <taxon>Streptococcaceae</taxon>
        <taxon>Streptococcus</taxon>
    </lineage>
</organism>
<evidence type="ECO:0000259" key="10">
    <source>
        <dbReference type="Pfam" id="PF01636"/>
    </source>
</evidence>
<sequence length="261" mass="30274">MKKRIITLEELRFPKAFDYLMENSVIYDSSSSSAARVYFIDKDQGYFLKRAVKGSLEKEVALTRYFASQGLAQNVLDYVSDDQDWLLTAKVVGDDASSKKFLENPKRLCQILAETMKQLHALEVDENLVGNRTQEYLKAVEVGYQVGNFDPHYLFSHQKQIDRSGAYKKVLEYSPYLETDTLIHGDFCLPNIILNNWQFQAMIDWDSAGLGDKHIDLFWAVWSLAFNLQTNRYRDYFLDSYGRENINLELLEAIAYFEVFG</sequence>
<keyword evidence="6 7" id="KW-0046">Antibiotic resistance</keyword>
<evidence type="ECO:0000313" key="12">
    <source>
        <dbReference type="Proteomes" id="UP000279194"/>
    </source>
</evidence>
<evidence type="ECO:0000256" key="9">
    <source>
        <dbReference type="PIRSR" id="PIRSR000706-2"/>
    </source>
</evidence>
<dbReference type="InterPro" id="IPR011009">
    <property type="entry name" value="Kinase-like_dom_sf"/>
</dbReference>
<keyword evidence="2 7" id="KW-0808">Transferase</keyword>
<protein>
    <submittedName>
        <fullName evidence="11">Aminoglycoside 3'-phosphotransferase</fullName>
    </submittedName>
</protein>
<keyword evidence="4 7" id="KW-0418">Kinase</keyword>
<gene>
    <name evidence="11" type="ORF">EAF07_07290</name>
</gene>
<keyword evidence="9" id="KW-0460">Magnesium</keyword>
<dbReference type="Pfam" id="PF01636">
    <property type="entry name" value="APH"/>
    <property type="match status" value="1"/>
</dbReference>
<dbReference type="PIRSF" id="PIRSF000706">
    <property type="entry name" value="Kanamycin_kin"/>
    <property type="match status" value="1"/>
</dbReference>
<dbReference type="AlphaFoldDB" id="A0A3L9DLW9"/>
<dbReference type="InterPro" id="IPR024165">
    <property type="entry name" value="Kan/Strep_kinase"/>
</dbReference>
<proteinExistence type="inferred from homology"/>